<feature type="region of interest" description="Disordered" evidence="10">
    <location>
        <begin position="437"/>
        <end position="462"/>
    </location>
</feature>
<dbReference type="PRINTS" id="PR01419">
    <property type="entry name" value="GALANIN2R"/>
</dbReference>
<evidence type="ECO:0000256" key="1">
    <source>
        <dbReference type="ARBA" id="ARBA00004141"/>
    </source>
</evidence>
<comment type="subcellular location">
    <subcellularLocation>
        <location evidence="1">Membrane</location>
        <topology evidence="1">Multi-pass membrane protein</topology>
    </subcellularLocation>
</comment>
<evidence type="ECO:0000256" key="3">
    <source>
        <dbReference type="ARBA" id="ARBA00022989"/>
    </source>
</evidence>
<dbReference type="PROSITE" id="PS00237">
    <property type="entry name" value="G_PROTEIN_RECEP_F1_1"/>
    <property type="match status" value="1"/>
</dbReference>
<dbReference type="OrthoDB" id="5964776at2759"/>
<name>A0A8J6AEP1_GALPY</name>
<feature type="transmembrane region" description="Helical" evidence="11">
    <location>
        <begin position="326"/>
        <end position="351"/>
    </location>
</feature>
<evidence type="ECO:0000256" key="8">
    <source>
        <dbReference type="ARBA" id="ARBA00023224"/>
    </source>
</evidence>
<feature type="domain" description="G-protein coupled receptors family 1 profile" evidence="12">
    <location>
        <begin position="138"/>
        <end position="380"/>
    </location>
</feature>
<dbReference type="InterPro" id="IPR000405">
    <property type="entry name" value="Galanin_rcpt"/>
</dbReference>
<feature type="transmembrane region" description="Helical" evidence="11">
    <location>
        <begin position="229"/>
        <end position="249"/>
    </location>
</feature>
<evidence type="ECO:0000256" key="5">
    <source>
        <dbReference type="ARBA" id="ARBA00023136"/>
    </source>
</evidence>
<gene>
    <name evidence="13" type="ORF">J0S82_018178</name>
</gene>
<dbReference type="InterPro" id="IPR017452">
    <property type="entry name" value="GPCR_Rhodpsn_7TM"/>
</dbReference>
<keyword evidence="5 11" id="KW-0472">Membrane</keyword>
<evidence type="ECO:0000256" key="10">
    <source>
        <dbReference type="SAM" id="MobiDB-lite"/>
    </source>
</evidence>
<evidence type="ECO:0000256" key="2">
    <source>
        <dbReference type="ARBA" id="ARBA00022692"/>
    </source>
</evidence>
<proteinExistence type="inferred from homology"/>
<feature type="non-terminal residue" evidence="13">
    <location>
        <position position="474"/>
    </location>
</feature>
<comment type="similarity">
    <text evidence="9">Belongs to the G-protein coupled receptor 1 family.</text>
</comment>
<keyword evidence="4 9" id="KW-0297">G-protein coupled receptor</keyword>
<evidence type="ECO:0000259" key="12">
    <source>
        <dbReference type="PROSITE" id="PS50262"/>
    </source>
</evidence>
<dbReference type="EMBL" id="JAGFMF010011609">
    <property type="protein sequence ID" value="KAG8519388.1"/>
    <property type="molecule type" value="Genomic_DNA"/>
</dbReference>
<feature type="transmembrane region" description="Helical" evidence="11">
    <location>
        <begin position="158"/>
        <end position="181"/>
    </location>
</feature>
<evidence type="ECO:0000256" key="4">
    <source>
        <dbReference type="ARBA" id="ARBA00023040"/>
    </source>
</evidence>
<dbReference type="PROSITE" id="PS50262">
    <property type="entry name" value="G_PROTEIN_RECEP_F1_2"/>
    <property type="match status" value="1"/>
</dbReference>
<dbReference type="GO" id="GO:0005886">
    <property type="term" value="C:plasma membrane"/>
    <property type="evidence" value="ECO:0007669"/>
    <property type="project" value="TreeGrafter"/>
</dbReference>
<evidence type="ECO:0000313" key="14">
    <source>
        <dbReference type="Proteomes" id="UP000700334"/>
    </source>
</evidence>
<dbReference type="Gene3D" id="1.20.1070.10">
    <property type="entry name" value="Rhodopsin 7-helix transmembrane proteins"/>
    <property type="match status" value="1"/>
</dbReference>
<dbReference type="InterPro" id="IPR003907">
    <property type="entry name" value="GAL2_rcpt"/>
</dbReference>
<feature type="region of interest" description="Disordered" evidence="10">
    <location>
        <begin position="1"/>
        <end position="116"/>
    </location>
</feature>
<evidence type="ECO:0000256" key="9">
    <source>
        <dbReference type="RuleBase" id="RU000688"/>
    </source>
</evidence>
<dbReference type="PRINTS" id="PR00237">
    <property type="entry name" value="GPCRRHODOPSN"/>
</dbReference>
<dbReference type="AlphaFoldDB" id="A0A8J6AEP1"/>
<dbReference type="PANTHER" id="PTHR45695">
    <property type="entry name" value="LEUCOKININ RECEPTOR-RELATED"/>
    <property type="match status" value="1"/>
</dbReference>
<evidence type="ECO:0000256" key="6">
    <source>
        <dbReference type="ARBA" id="ARBA00023157"/>
    </source>
</evidence>
<dbReference type="PRINTS" id="PR00663">
    <property type="entry name" value="GALANINR"/>
</dbReference>
<feature type="transmembrane region" description="Helical" evidence="11">
    <location>
        <begin position="363"/>
        <end position="383"/>
    </location>
</feature>
<comment type="caution">
    <text evidence="13">The sequence shown here is derived from an EMBL/GenBank/DDBJ whole genome shotgun (WGS) entry which is preliminary data.</text>
</comment>
<keyword evidence="14" id="KW-1185">Reference proteome</keyword>
<feature type="compositionally biased region" description="Pro residues" evidence="10">
    <location>
        <begin position="52"/>
        <end position="63"/>
    </location>
</feature>
<keyword evidence="8 9" id="KW-0807">Transducer</keyword>
<accession>A0A8J6AEP1</accession>
<evidence type="ECO:0000256" key="7">
    <source>
        <dbReference type="ARBA" id="ARBA00023170"/>
    </source>
</evidence>
<protein>
    <submittedName>
        <fullName evidence="13">Galanin receptor type 2</fullName>
    </submittedName>
</protein>
<feature type="compositionally biased region" description="Low complexity" evidence="10">
    <location>
        <begin position="64"/>
        <end position="75"/>
    </location>
</feature>
<dbReference type="GO" id="GO:0004966">
    <property type="term" value="F:galanin receptor activity"/>
    <property type="evidence" value="ECO:0007669"/>
    <property type="project" value="InterPro"/>
</dbReference>
<keyword evidence="2 9" id="KW-0812">Transmembrane</keyword>
<keyword evidence="6" id="KW-1015">Disulfide bond</keyword>
<organism evidence="13 14">
    <name type="scientific">Galemys pyrenaicus</name>
    <name type="common">Iberian desman</name>
    <name type="synonym">Pyrenean desman</name>
    <dbReference type="NCBI Taxonomy" id="202257"/>
    <lineage>
        <taxon>Eukaryota</taxon>
        <taxon>Metazoa</taxon>
        <taxon>Chordata</taxon>
        <taxon>Craniata</taxon>
        <taxon>Vertebrata</taxon>
        <taxon>Euteleostomi</taxon>
        <taxon>Mammalia</taxon>
        <taxon>Eutheria</taxon>
        <taxon>Laurasiatheria</taxon>
        <taxon>Eulipotyphla</taxon>
        <taxon>Talpidae</taxon>
        <taxon>Galemys</taxon>
    </lineage>
</organism>
<reference evidence="13" key="1">
    <citation type="journal article" date="2021" name="Evol. Appl.">
        <title>The genome of the Pyrenean desman and the effects of bottlenecks and inbreeding on the genomic landscape of an endangered species.</title>
        <authorList>
            <person name="Escoda L."/>
            <person name="Castresana J."/>
        </authorList>
    </citation>
    <scope>NUCLEOTIDE SEQUENCE</scope>
    <source>
        <strain evidence="13">IBE-C5619</strain>
    </source>
</reference>
<dbReference type="PANTHER" id="PTHR45695:SF35">
    <property type="entry name" value="GALANIN RECEPTOR TYPE 2-LIKE ISOFORM X2"/>
    <property type="match status" value="1"/>
</dbReference>
<dbReference type="GO" id="GO:0007204">
    <property type="term" value="P:positive regulation of cytosolic calcium ion concentration"/>
    <property type="evidence" value="ECO:0007669"/>
    <property type="project" value="InterPro"/>
</dbReference>
<dbReference type="SUPFAM" id="SSF81321">
    <property type="entry name" value="Family A G protein-coupled receptor-like"/>
    <property type="match status" value="1"/>
</dbReference>
<dbReference type="Pfam" id="PF00001">
    <property type="entry name" value="7tm_1"/>
    <property type="match status" value="1"/>
</dbReference>
<sequence length="474" mass="51478">GEGWSAPLRLPGLDSRRRGQDAPVGPLNSPPPRAAGPPRGTTPPSGCSLFLLPPPHPHQPPQPQLLGVAQGAAGARPLKRRRLQEPRPPPARRSHEGLGWSPRRGPQRGGPGGRGGWQPEAVIRAHVIRAHLPRGHVGNALVLAVLLHRGQAVTTTNLFILNLGVADLCFILCCEPFQATIYTLDGWAVHFLIFLIMHASSFTLAAVSLDRYLVIRYPLHSQELRTPRAALAAIGLIWGLSLLLSGPYLSYYRQSQLANLTVCHPVWSGPHRRAMDLCAFVFSYLLPLLVLDLTYARTLHYLWRAVGPGTLGAGTRRAKHKVTRMLVIVDVLFCLCWMPHHALILCVWFGHFPLTHATYVLRIFSHLLAYANSCVNPIVYALVSKHFRKGFRRICAGLLRPAPRRASGHLCVAAQGPHGGSRLELESTDLTHVSEGARACGGASQPPSVEPGAGVLEEATDPGSSCALRGSVWA</sequence>
<feature type="compositionally biased region" description="Gly residues" evidence="10">
    <location>
        <begin position="107"/>
        <end position="116"/>
    </location>
</feature>
<dbReference type="Proteomes" id="UP000700334">
    <property type="component" value="Unassembled WGS sequence"/>
</dbReference>
<keyword evidence="7 9" id="KW-0675">Receptor</keyword>
<evidence type="ECO:0000256" key="11">
    <source>
        <dbReference type="SAM" id="Phobius"/>
    </source>
</evidence>
<keyword evidence="3 11" id="KW-1133">Transmembrane helix</keyword>
<dbReference type="InterPro" id="IPR000276">
    <property type="entry name" value="GPCR_Rhodpsn"/>
</dbReference>
<feature type="transmembrane region" description="Helical" evidence="11">
    <location>
        <begin position="187"/>
        <end position="209"/>
    </location>
</feature>
<evidence type="ECO:0000313" key="13">
    <source>
        <dbReference type="EMBL" id="KAG8519388.1"/>
    </source>
</evidence>